<reference evidence="2 3" key="1">
    <citation type="submission" date="2020-04" db="EMBL/GenBank/DDBJ databases">
        <authorList>
            <person name="De Canck E."/>
        </authorList>
    </citation>
    <scope>NUCLEOTIDE SEQUENCE [LARGE SCALE GENOMIC DNA]</scope>
    <source>
        <strain evidence="2 3">LMG 26858</strain>
    </source>
</reference>
<feature type="chain" id="PRO_5028951218" evidence="1">
    <location>
        <begin position="27"/>
        <end position="112"/>
    </location>
</feature>
<organism evidence="2 3">
    <name type="scientific">Achromobacter anxifer</name>
    <dbReference type="NCBI Taxonomy" id="1287737"/>
    <lineage>
        <taxon>Bacteria</taxon>
        <taxon>Pseudomonadati</taxon>
        <taxon>Pseudomonadota</taxon>
        <taxon>Betaproteobacteria</taxon>
        <taxon>Burkholderiales</taxon>
        <taxon>Alcaligenaceae</taxon>
        <taxon>Achromobacter</taxon>
    </lineage>
</organism>
<evidence type="ECO:0000256" key="1">
    <source>
        <dbReference type="SAM" id="SignalP"/>
    </source>
</evidence>
<proteinExistence type="predicted"/>
<accession>A0A6S7DN55</accession>
<sequence>MPRLLTKPAAWIAAAALSLGFGTASAQQYEESATALAQIHAIMEYCGVLTPQMLDIMKQRKQKAARETGVSTLVYDAAYLRAYTKSRNMLDEYGEEEKELTCQPMRAMAGQD</sequence>
<dbReference type="EMBL" id="CADILG010000004">
    <property type="protein sequence ID" value="CAB3838525.1"/>
    <property type="molecule type" value="Genomic_DNA"/>
</dbReference>
<keyword evidence="1" id="KW-0732">Signal</keyword>
<dbReference type="RefSeq" id="WP_175205950.1">
    <property type="nucleotide sequence ID" value="NZ_CADILG010000004.1"/>
</dbReference>
<feature type="signal peptide" evidence="1">
    <location>
        <begin position="1"/>
        <end position="26"/>
    </location>
</feature>
<evidence type="ECO:0000313" key="3">
    <source>
        <dbReference type="Proteomes" id="UP000494117"/>
    </source>
</evidence>
<name>A0A6S7DN55_9BURK</name>
<evidence type="ECO:0000313" key="2">
    <source>
        <dbReference type="EMBL" id="CAB3838525.1"/>
    </source>
</evidence>
<gene>
    <name evidence="2" type="ORF">LMG26858_01073</name>
</gene>
<dbReference type="AlphaFoldDB" id="A0A6S7DN55"/>
<protein>
    <submittedName>
        <fullName evidence="2">Uncharacterized protein</fullName>
    </submittedName>
</protein>
<keyword evidence="3" id="KW-1185">Reference proteome</keyword>
<dbReference type="Proteomes" id="UP000494117">
    <property type="component" value="Unassembled WGS sequence"/>
</dbReference>